<protein>
    <recommendedName>
        <fullName evidence="2">Fibronectin type-III domain-containing protein</fullName>
    </recommendedName>
</protein>
<dbReference type="PROSITE" id="PS50853">
    <property type="entry name" value="FN3"/>
    <property type="match status" value="1"/>
</dbReference>
<dbReference type="Proteomes" id="UP000678393">
    <property type="component" value="Unassembled WGS sequence"/>
</dbReference>
<keyword evidence="1" id="KW-0732">Signal</keyword>
<dbReference type="AlphaFoldDB" id="A0A8S3Z3U2"/>
<evidence type="ECO:0000313" key="4">
    <source>
        <dbReference type="Proteomes" id="UP000678393"/>
    </source>
</evidence>
<proteinExistence type="predicted"/>
<reference evidence="3" key="1">
    <citation type="submission" date="2021-04" db="EMBL/GenBank/DDBJ databases">
        <authorList>
            <consortium name="Molecular Ecology Group"/>
        </authorList>
    </citation>
    <scope>NUCLEOTIDE SEQUENCE</scope>
</reference>
<dbReference type="CDD" id="cd00063">
    <property type="entry name" value="FN3"/>
    <property type="match status" value="1"/>
</dbReference>
<feature type="domain" description="Fibronectin type-III" evidence="2">
    <location>
        <begin position="233"/>
        <end position="327"/>
    </location>
</feature>
<dbReference type="InterPro" id="IPR036116">
    <property type="entry name" value="FN3_sf"/>
</dbReference>
<dbReference type="SMART" id="SM00060">
    <property type="entry name" value="FN3"/>
    <property type="match status" value="1"/>
</dbReference>
<name>A0A8S3Z3U2_9EUPU</name>
<accession>A0A8S3Z3U2</accession>
<dbReference type="InterPro" id="IPR003961">
    <property type="entry name" value="FN3_dom"/>
</dbReference>
<sequence length="333" mass="37327">MEPGATSVLILRFLALIGSLRVCHGKIKSFNVAKLTNGSIGFIQQTDEVALVCDTDAEVSTIEIIRIDDKTTVSMSRKWERSLTYHIKSVSCSDMGSYECVEDRTERMTADLVILNCPLQPCDGASVRRTIFVNTGENVKFSVCVLAVQKIADYALFNGEQIRKKNHTTDWTWDYERVVSPVLSISRYHIHVKRDQVDTETYGLLNLTISSDQGLTYQVNFTIILEPSGPPDCSTNITVTDFGHDYVTISWVPGLDRGSRQHFTVYQSTDNLAWLSPGVDTENSTVSVKGLSSNTSYYFRVVSLNQYQKSHDASTCQETVFVTTSRYIFLVFG</sequence>
<dbReference type="EMBL" id="CAJHNH020001414">
    <property type="protein sequence ID" value="CAG5122988.1"/>
    <property type="molecule type" value="Genomic_DNA"/>
</dbReference>
<feature type="signal peptide" evidence="1">
    <location>
        <begin position="1"/>
        <end position="25"/>
    </location>
</feature>
<dbReference type="SUPFAM" id="SSF49265">
    <property type="entry name" value="Fibronectin type III"/>
    <property type="match status" value="1"/>
</dbReference>
<comment type="caution">
    <text evidence="3">The sequence shown here is derived from an EMBL/GenBank/DDBJ whole genome shotgun (WGS) entry which is preliminary data.</text>
</comment>
<feature type="chain" id="PRO_5035873316" description="Fibronectin type-III domain-containing protein" evidence="1">
    <location>
        <begin position="26"/>
        <end position="333"/>
    </location>
</feature>
<organism evidence="3 4">
    <name type="scientific">Candidula unifasciata</name>
    <dbReference type="NCBI Taxonomy" id="100452"/>
    <lineage>
        <taxon>Eukaryota</taxon>
        <taxon>Metazoa</taxon>
        <taxon>Spiralia</taxon>
        <taxon>Lophotrochozoa</taxon>
        <taxon>Mollusca</taxon>
        <taxon>Gastropoda</taxon>
        <taxon>Heterobranchia</taxon>
        <taxon>Euthyneura</taxon>
        <taxon>Panpulmonata</taxon>
        <taxon>Eupulmonata</taxon>
        <taxon>Stylommatophora</taxon>
        <taxon>Helicina</taxon>
        <taxon>Helicoidea</taxon>
        <taxon>Geomitridae</taxon>
        <taxon>Candidula</taxon>
    </lineage>
</organism>
<dbReference type="Pfam" id="PF00041">
    <property type="entry name" value="fn3"/>
    <property type="match status" value="1"/>
</dbReference>
<dbReference type="InterPro" id="IPR013783">
    <property type="entry name" value="Ig-like_fold"/>
</dbReference>
<evidence type="ECO:0000256" key="1">
    <source>
        <dbReference type="SAM" id="SignalP"/>
    </source>
</evidence>
<keyword evidence="4" id="KW-1185">Reference proteome</keyword>
<evidence type="ECO:0000259" key="2">
    <source>
        <dbReference type="PROSITE" id="PS50853"/>
    </source>
</evidence>
<gene>
    <name evidence="3" type="ORF">CUNI_LOCUS8546</name>
</gene>
<evidence type="ECO:0000313" key="3">
    <source>
        <dbReference type="EMBL" id="CAG5122988.1"/>
    </source>
</evidence>
<dbReference type="Gene3D" id="2.60.40.10">
    <property type="entry name" value="Immunoglobulins"/>
    <property type="match status" value="2"/>
</dbReference>